<keyword evidence="3" id="KW-1003">Cell membrane</keyword>
<evidence type="ECO:0000256" key="1">
    <source>
        <dbReference type="ARBA" id="ARBA00004651"/>
    </source>
</evidence>
<evidence type="ECO:0000256" key="6">
    <source>
        <dbReference type="ARBA" id="ARBA00023136"/>
    </source>
</evidence>
<evidence type="ECO:0000313" key="9">
    <source>
        <dbReference type="Proteomes" id="UP000317122"/>
    </source>
</evidence>
<organism evidence="8 9">
    <name type="scientific">Mesorhizobium tianshanense</name>
    <dbReference type="NCBI Taxonomy" id="39844"/>
    <lineage>
        <taxon>Bacteria</taxon>
        <taxon>Pseudomonadati</taxon>
        <taxon>Pseudomonadota</taxon>
        <taxon>Alphaproteobacteria</taxon>
        <taxon>Hyphomicrobiales</taxon>
        <taxon>Phyllobacteriaceae</taxon>
        <taxon>Mesorhizobium</taxon>
    </lineage>
</organism>
<keyword evidence="6 7" id="KW-0472">Membrane</keyword>
<name>A0A562NQW9_9HYPH</name>
<comment type="caution">
    <text evidence="8">The sequence shown here is derived from an EMBL/GenBank/DDBJ whole genome shotgun (WGS) entry which is preliminary data.</text>
</comment>
<reference evidence="8 9" key="1">
    <citation type="journal article" date="2015" name="Stand. Genomic Sci.">
        <title>Genomic Encyclopedia of Bacterial and Archaeal Type Strains, Phase III: the genomes of soil and plant-associated and newly described type strains.</title>
        <authorList>
            <person name="Whitman W.B."/>
            <person name="Woyke T."/>
            <person name="Klenk H.P."/>
            <person name="Zhou Y."/>
            <person name="Lilburn T.G."/>
            <person name="Beck B.J."/>
            <person name="De Vos P."/>
            <person name="Vandamme P."/>
            <person name="Eisen J.A."/>
            <person name="Garrity G."/>
            <person name="Hugenholtz P."/>
            <person name="Kyrpides N.C."/>
        </authorList>
    </citation>
    <scope>NUCLEOTIDE SEQUENCE [LARGE SCALE GENOMIC DNA]</scope>
    <source>
        <strain evidence="8 9">CGMCC 1.2546</strain>
    </source>
</reference>
<dbReference type="PANTHER" id="PTHR33452:SF4">
    <property type="entry name" value="BLL4328 PROTEIN"/>
    <property type="match status" value="1"/>
</dbReference>
<evidence type="ECO:0000313" key="8">
    <source>
        <dbReference type="EMBL" id="TWI34592.1"/>
    </source>
</evidence>
<dbReference type="Pfam" id="PF07681">
    <property type="entry name" value="DoxX"/>
    <property type="match status" value="1"/>
</dbReference>
<dbReference type="InterPro" id="IPR051907">
    <property type="entry name" value="DoxX-like_oxidoreductase"/>
</dbReference>
<evidence type="ECO:0000256" key="5">
    <source>
        <dbReference type="ARBA" id="ARBA00022989"/>
    </source>
</evidence>
<dbReference type="AlphaFoldDB" id="A0A562NQW9"/>
<keyword evidence="5 7" id="KW-1133">Transmembrane helix</keyword>
<evidence type="ECO:0000256" key="2">
    <source>
        <dbReference type="ARBA" id="ARBA00006679"/>
    </source>
</evidence>
<proteinExistence type="inferred from homology"/>
<comment type="similarity">
    <text evidence="2">Belongs to the DoxX family.</text>
</comment>
<dbReference type="GO" id="GO:0005886">
    <property type="term" value="C:plasma membrane"/>
    <property type="evidence" value="ECO:0007669"/>
    <property type="project" value="UniProtKB-SubCell"/>
</dbReference>
<dbReference type="PANTHER" id="PTHR33452">
    <property type="entry name" value="OXIDOREDUCTASE CATD-RELATED"/>
    <property type="match status" value="1"/>
</dbReference>
<evidence type="ECO:0000256" key="7">
    <source>
        <dbReference type="SAM" id="Phobius"/>
    </source>
</evidence>
<sequence length="142" mass="15057">MAGSGGVKWSLMMTVFDGLAKYQPQALAVLRIMTALQFMEHGTQKLFNFPVSDHAGALSGLSLTAGILEFAGGILLVLGLFTRPVAFLLSGEMAIAYFMAHMPQGFFPVNNGGDAAISFCFIFLYLVFAGPGAWAIDNGRGA</sequence>
<comment type="subcellular location">
    <subcellularLocation>
        <location evidence="1">Cell membrane</location>
        <topology evidence="1">Multi-pass membrane protein</topology>
    </subcellularLocation>
</comment>
<dbReference type="Proteomes" id="UP000317122">
    <property type="component" value="Unassembled WGS sequence"/>
</dbReference>
<dbReference type="EMBL" id="VLKT01000021">
    <property type="protein sequence ID" value="TWI34592.1"/>
    <property type="molecule type" value="Genomic_DNA"/>
</dbReference>
<feature type="transmembrane region" description="Helical" evidence="7">
    <location>
        <begin position="85"/>
        <end position="103"/>
    </location>
</feature>
<accession>A0A562NQW9</accession>
<keyword evidence="9" id="KW-1185">Reference proteome</keyword>
<evidence type="ECO:0000256" key="4">
    <source>
        <dbReference type="ARBA" id="ARBA00022692"/>
    </source>
</evidence>
<protein>
    <submittedName>
        <fullName evidence="8">Putative oxidoreductase</fullName>
    </submittedName>
</protein>
<feature type="transmembrane region" description="Helical" evidence="7">
    <location>
        <begin position="115"/>
        <end position="136"/>
    </location>
</feature>
<feature type="transmembrane region" description="Helical" evidence="7">
    <location>
        <begin position="55"/>
        <end position="78"/>
    </location>
</feature>
<dbReference type="InterPro" id="IPR032808">
    <property type="entry name" value="DoxX"/>
</dbReference>
<keyword evidence="4 7" id="KW-0812">Transmembrane</keyword>
<gene>
    <name evidence="8" type="ORF">IQ26_03506</name>
</gene>
<evidence type="ECO:0000256" key="3">
    <source>
        <dbReference type="ARBA" id="ARBA00022475"/>
    </source>
</evidence>